<dbReference type="GO" id="GO:0005737">
    <property type="term" value="C:cytoplasm"/>
    <property type="evidence" value="ECO:0007669"/>
    <property type="project" value="UniProtKB-SubCell"/>
</dbReference>
<dbReference type="PANTHER" id="PTHR43798">
    <property type="entry name" value="MONOACYLGLYCEROL LIPASE"/>
    <property type="match status" value="1"/>
</dbReference>
<keyword evidence="2 5" id="KW-0963">Cytoplasm</keyword>
<dbReference type="InterPro" id="IPR000073">
    <property type="entry name" value="AB_hydrolase_1"/>
</dbReference>
<dbReference type="InterPro" id="IPR029058">
    <property type="entry name" value="AB_hydrolase_fold"/>
</dbReference>
<evidence type="ECO:0000256" key="4">
    <source>
        <dbReference type="ARBA" id="ARBA00022801"/>
    </source>
</evidence>
<comment type="subcellular location">
    <subcellularLocation>
        <location evidence="5">Cytoplasm</location>
    </subcellularLocation>
</comment>
<feature type="binding site" evidence="5">
    <location>
        <position position="20"/>
    </location>
    <ligand>
        <name>substrate</name>
    </ligand>
</feature>
<evidence type="ECO:0000256" key="3">
    <source>
        <dbReference type="ARBA" id="ARBA00022756"/>
    </source>
</evidence>
<keyword evidence="1 5" id="KW-0719">Serine esterase</keyword>
<keyword evidence="4 5" id="KW-0378">Hydrolase</keyword>
<feature type="binding site" evidence="5">
    <location>
        <begin position="141"/>
        <end position="145"/>
    </location>
    <ligand>
        <name>substrate</name>
    </ligand>
</feature>
<name>A0A4P9UUA6_METBY</name>
<evidence type="ECO:0000256" key="5">
    <source>
        <dbReference type="HAMAP-Rule" id="MF_01260"/>
    </source>
</evidence>
<protein>
    <recommendedName>
        <fullName evidence="5">Pimeloyl-[acyl-carrier protein] methyl ester esterase</fullName>
        <ecNumber evidence="5">3.1.1.85</ecNumber>
    </recommendedName>
    <alternativeName>
        <fullName evidence="5">Biotin synthesis protein BioH</fullName>
    </alternativeName>
    <alternativeName>
        <fullName evidence="5">Carboxylesterase BioH</fullName>
    </alternativeName>
</protein>
<reference evidence="8" key="1">
    <citation type="journal article" date="2019" name="J. Bacteriol.">
        <title>A Mutagenic Screen Identifies a TonB-Dependent Receptor Required for the Lanthanide Metal Switch in the Type I Methanotroph 'Methylotuvimicrobium buryatense' 5GB1C.</title>
        <authorList>
            <person name="Groom J.D."/>
            <person name="Ford S.M."/>
            <person name="Pesesky M.W."/>
            <person name="Lidstrom M.E."/>
        </authorList>
    </citation>
    <scope>NUCLEOTIDE SEQUENCE [LARGE SCALE GENOMIC DNA]</scope>
    <source>
        <strain evidence="8">5GB1C</strain>
    </source>
</reference>
<evidence type="ECO:0000313" key="8">
    <source>
        <dbReference type="Proteomes" id="UP000305881"/>
    </source>
</evidence>
<dbReference type="InterPro" id="IPR050266">
    <property type="entry name" value="AB_hydrolase_sf"/>
</dbReference>
<feature type="binding site" evidence="5">
    <location>
        <begin position="80"/>
        <end position="81"/>
    </location>
    <ligand>
        <name>substrate</name>
    </ligand>
</feature>
<dbReference type="PANTHER" id="PTHR43798:SF31">
    <property type="entry name" value="AB HYDROLASE SUPERFAMILY PROTEIN YCLE"/>
    <property type="match status" value="1"/>
</dbReference>
<dbReference type="Pfam" id="PF00561">
    <property type="entry name" value="Abhydrolase_1"/>
    <property type="match status" value="1"/>
</dbReference>
<evidence type="ECO:0000313" key="7">
    <source>
        <dbReference type="EMBL" id="QCW83256.1"/>
    </source>
</evidence>
<evidence type="ECO:0000256" key="2">
    <source>
        <dbReference type="ARBA" id="ARBA00022490"/>
    </source>
</evidence>
<dbReference type="UniPathway" id="UPA00078"/>
<dbReference type="GO" id="GO:0009102">
    <property type="term" value="P:biotin biosynthetic process"/>
    <property type="evidence" value="ECO:0007669"/>
    <property type="project" value="UniProtKB-UniRule"/>
</dbReference>
<dbReference type="RefSeq" id="WP_017838875.1">
    <property type="nucleotide sequence ID" value="NZ_CP035467.1"/>
</dbReference>
<dbReference type="NCBIfam" id="TIGR01738">
    <property type="entry name" value="bioH"/>
    <property type="match status" value="1"/>
</dbReference>
<organism evidence="7 8">
    <name type="scientific">Methylotuvimicrobium buryatense</name>
    <name type="common">Methylomicrobium buryatense</name>
    <dbReference type="NCBI Taxonomy" id="95641"/>
    <lineage>
        <taxon>Bacteria</taxon>
        <taxon>Pseudomonadati</taxon>
        <taxon>Pseudomonadota</taxon>
        <taxon>Gammaproteobacteria</taxon>
        <taxon>Methylococcales</taxon>
        <taxon>Methylococcaceae</taxon>
        <taxon>Methylotuvimicrobium</taxon>
    </lineage>
</organism>
<dbReference type="OrthoDB" id="9780744at2"/>
<comment type="function">
    <text evidence="5">The physiological role of BioH is to remove the methyl group introduced by BioC when the pimeloyl moiety is complete. It allows to synthesize pimeloyl-ACP via the fatty acid synthetic pathway through the hydrolysis of the ester bonds of pimeloyl-ACP esters.</text>
</comment>
<dbReference type="InterPro" id="IPR010076">
    <property type="entry name" value="BioH"/>
</dbReference>
<evidence type="ECO:0000259" key="6">
    <source>
        <dbReference type="Pfam" id="PF00561"/>
    </source>
</evidence>
<feature type="binding site" evidence="5">
    <location>
        <position position="233"/>
    </location>
    <ligand>
        <name>substrate</name>
    </ligand>
</feature>
<dbReference type="KEGG" id="mbur:EQU24_14160"/>
<gene>
    <name evidence="5 7" type="primary">bioH</name>
    <name evidence="7" type="ORF">EQU24_14160</name>
</gene>
<dbReference type="GO" id="GO:0016020">
    <property type="term" value="C:membrane"/>
    <property type="evidence" value="ECO:0007669"/>
    <property type="project" value="TreeGrafter"/>
</dbReference>
<dbReference type="EMBL" id="CP035467">
    <property type="protein sequence ID" value="QCW83256.1"/>
    <property type="molecule type" value="Genomic_DNA"/>
</dbReference>
<dbReference type="HAMAP" id="MF_01260">
    <property type="entry name" value="Carboxylester"/>
    <property type="match status" value="1"/>
</dbReference>
<dbReference type="SUPFAM" id="SSF53474">
    <property type="entry name" value="alpha/beta-Hydrolases"/>
    <property type="match status" value="1"/>
</dbReference>
<dbReference type="GO" id="GO:0090499">
    <property type="term" value="F:pimelyl-[acyl-carrier protein] methyl ester esterase activity"/>
    <property type="evidence" value="ECO:0007669"/>
    <property type="project" value="UniProtKB-EC"/>
</dbReference>
<comment type="similarity">
    <text evidence="5">Belongs to the AB hydrolase superfamily. Carboxylesterase BioH family.</text>
</comment>
<proteinExistence type="inferred from homology"/>
<keyword evidence="8" id="KW-1185">Reference proteome</keyword>
<feature type="domain" description="AB hydrolase-1" evidence="6">
    <location>
        <begin position="13"/>
        <end position="239"/>
    </location>
</feature>
<dbReference type="Proteomes" id="UP000305881">
    <property type="component" value="Chromosome"/>
</dbReference>
<dbReference type="AlphaFoldDB" id="A0A4P9UUA6"/>
<dbReference type="EC" id="3.1.1.85" evidence="5"/>
<accession>A0A4P9UUA6</accession>
<sequence length="254" mass="27922">MTIHYQVYGDGEPVVLVHGWAMHSGIWRNFAEQLAQTRRVVCVDLPGHGLSAEIPEFTLESVCEQLSKIVDSKACWIGWSLGGSVALAMARLFPEAVSSVVLLASNPCFVENADWPGMPENQLDLFAENLSADCESTLLRFLSLQINGLPEFRKLSKKLAAVLRESRMPTEKTLQGGLAVLKQTDLRSALADLRVPVAAMLGEKDTLVPVGIGEAMRVINPDLHLSVIKNAGHAPFLSHRPELIESLIDFWESR</sequence>
<comment type="subunit">
    <text evidence="5">Monomer.</text>
</comment>
<feature type="active site" description="Nucleophile" evidence="5">
    <location>
        <position position="80"/>
    </location>
</feature>
<feature type="active site" evidence="5">
    <location>
        <position position="233"/>
    </location>
</feature>
<dbReference type="Gene3D" id="3.40.50.1820">
    <property type="entry name" value="alpha/beta hydrolase"/>
    <property type="match status" value="1"/>
</dbReference>
<keyword evidence="3 5" id="KW-0093">Biotin biosynthesis</keyword>
<feature type="active site" evidence="5">
    <location>
        <position position="205"/>
    </location>
</feature>
<evidence type="ECO:0000256" key="1">
    <source>
        <dbReference type="ARBA" id="ARBA00022487"/>
    </source>
</evidence>
<dbReference type="STRING" id="675511.GCA_000341735_00217"/>
<comment type="catalytic activity">
    <reaction evidence="5">
        <text>6-carboxyhexanoyl-[ACP] methyl ester + H2O = 6-carboxyhexanoyl-[ACP] + methanol + H(+)</text>
        <dbReference type="Rhea" id="RHEA:42700"/>
        <dbReference type="Rhea" id="RHEA-COMP:9955"/>
        <dbReference type="Rhea" id="RHEA-COMP:10186"/>
        <dbReference type="ChEBI" id="CHEBI:15377"/>
        <dbReference type="ChEBI" id="CHEBI:15378"/>
        <dbReference type="ChEBI" id="CHEBI:17790"/>
        <dbReference type="ChEBI" id="CHEBI:78846"/>
        <dbReference type="ChEBI" id="CHEBI:82735"/>
        <dbReference type="EC" id="3.1.1.85"/>
    </reaction>
</comment>
<comment type="pathway">
    <text evidence="5">Cofactor biosynthesis; biotin biosynthesis.</text>
</comment>